<evidence type="ECO:0000256" key="1">
    <source>
        <dbReference type="SAM" id="MobiDB-lite"/>
    </source>
</evidence>
<comment type="caution">
    <text evidence="2">The sequence shown here is derived from an EMBL/GenBank/DDBJ whole genome shotgun (WGS) entry which is preliminary data.</text>
</comment>
<protein>
    <submittedName>
        <fullName evidence="2">Uncharacterized protein</fullName>
    </submittedName>
</protein>
<dbReference type="AlphaFoldDB" id="A0A2N7RZI6"/>
<evidence type="ECO:0000313" key="2">
    <source>
        <dbReference type="EMBL" id="PMQ19306.1"/>
    </source>
</evidence>
<reference evidence="2 3" key="1">
    <citation type="journal article" date="2017" name="Elife">
        <title>Extensive horizontal gene transfer in cheese-associated bacteria.</title>
        <authorList>
            <person name="Bonham K.S."/>
            <person name="Wolfe B.E."/>
            <person name="Dutton R.J."/>
        </authorList>
    </citation>
    <scope>NUCLEOTIDE SEQUENCE [LARGE SCALE GENOMIC DNA]</scope>
    <source>
        <strain evidence="2 3">JB182</strain>
    </source>
</reference>
<accession>A0A2N7RZI6</accession>
<evidence type="ECO:0000313" key="3">
    <source>
        <dbReference type="Proteomes" id="UP000235739"/>
    </source>
</evidence>
<organism evidence="2 3">
    <name type="scientific">Glutamicibacter arilaitensis</name>
    <dbReference type="NCBI Taxonomy" id="256701"/>
    <lineage>
        <taxon>Bacteria</taxon>
        <taxon>Bacillati</taxon>
        <taxon>Actinomycetota</taxon>
        <taxon>Actinomycetes</taxon>
        <taxon>Micrococcales</taxon>
        <taxon>Micrococcaceae</taxon>
        <taxon>Glutamicibacter</taxon>
    </lineage>
</organism>
<dbReference type="RefSeq" id="WP_102598533.1">
    <property type="nucleotide sequence ID" value="NZ_PNQX01000002.1"/>
</dbReference>
<dbReference type="EMBL" id="PNQX01000002">
    <property type="protein sequence ID" value="PMQ19306.1"/>
    <property type="molecule type" value="Genomic_DNA"/>
</dbReference>
<name>A0A2N7RZI6_9MICC</name>
<feature type="region of interest" description="Disordered" evidence="1">
    <location>
        <begin position="176"/>
        <end position="228"/>
    </location>
</feature>
<feature type="compositionally biased region" description="Low complexity" evidence="1">
    <location>
        <begin position="189"/>
        <end position="206"/>
    </location>
</feature>
<proteinExistence type="predicted"/>
<sequence length="291" mass="33237">MARDRANINTNIWTDTHWRTLTRDQHWLYMMLLTHTELSYAGVTDWRPGRLMQFAAGTSRHDIERIGHELQSERFIFIDEDTEEVMIRSFIRHDGLLKNPKITVSMVNAYGAIASNKIREVFIHELIRMHTEQPELKAFENAKVIALLKNTARPMQEFTQGFTPSILDDLPQALPQGLGEGLPKTQGNAFPLPTTTATSTTTPPTEGGAGGARRKPERPLPADWEPNDTHKKYAMAEGINLEWQAERFKSHALAKDVRWRDWNQAFKSWLLKAEKSKATGSSPWDQKGIHQ</sequence>
<dbReference type="Proteomes" id="UP000235739">
    <property type="component" value="Unassembled WGS sequence"/>
</dbReference>
<gene>
    <name evidence="2" type="ORF">CIK84_11385</name>
</gene>